<dbReference type="AlphaFoldDB" id="A0AAN9HXR3"/>
<keyword evidence="3" id="KW-1185">Reference proteome</keyword>
<sequence>MDTTKRHIRRIALQHCIVLGKVDALRKRVVSVGKEHASLCAKSTSKREAEERLSEGLKKIEEIFAQERKIVDDLIVIAKAGLATGLVGLRYPPHPSVHYTFILKEGIWEFQFMLFELNIIVI</sequence>
<proteinExistence type="predicted"/>
<dbReference type="InterPro" id="IPR041623">
    <property type="entry name" value="NOG1_N"/>
</dbReference>
<dbReference type="Proteomes" id="UP001372338">
    <property type="component" value="Unassembled WGS sequence"/>
</dbReference>
<dbReference type="EMBL" id="JAYWIO010000006">
    <property type="protein sequence ID" value="KAK7256330.1"/>
    <property type="molecule type" value="Genomic_DNA"/>
</dbReference>
<dbReference type="Pfam" id="PF17835">
    <property type="entry name" value="NOG1_N"/>
    <property type="match status" value="1"/>
</dbReference>
<protein>
    <recommendedName>
        <fullName evidence="1">NOG1 N-terminal helical domain-containing protein</fullName>
    </recommendedName>
</protein>
<name>A0AAN9HXR3_CROPI</name>
<evidence type="ECO:0000259" key="1">
    <source>
        <dbReference type="Pfam" id="PF17835"/>
    </source>
</evidence>
<feature type="domain" description="NOG1 N-terminal helical" evidence="1">
    <location>
        <begin position="17"/>
        <end position="79"/>
    </location>
</feature>
<organism evidence="2 3">
    <name type="scientific">Crotalaria pallida</name>
    <name type="common">Smooth rattlebox</name>
    <name type="synonym">Crotalaria striata</name>
    <dbReference type="NCBI Taxonomy" id="3830"/>
    <lineage>
        <taxon>Eukaryota</taxon>
        <taxon>Viridiplantae</taxon>
        <taxon>Streptophyta</taxon>
        <taxon>Embryophyta</taxon>
        <taxon>Tracheophyta</taxon>
        <taxon>Spermatophyta</taxon>
        <taxon>Magnoliopsida</taxon>
        <taxon>eudicotyledons</taxon>
        <taxon>Gunneridae</taxon>
        <taxon>Pentapetalae</taxon>
        <taxon>rosids</taxon>
        <taxon>fabids</taxon>
        <taxon>Fabales</taxon>
        <taxon>Fabaceae</taxon>
        <taxon>Papilionoideae</taxon>
        <taxon>50 kb inversion clade</taxon>
        <taxon>genistoids sensu lato</taxon>
        <taxon>core genistoids</taxon>
        <taxon>Crotalarieae</taxon>
        <taxon>Crotalaria</taxon>
    </lineage>
</organism>
<gene>
    <name evidence="2" type="ORF">RIF29_29772</name>
</gene>
<reference evidence="2 3" key="1">
    <citation type="submission" date="2024-01" db="EMBL/GenBank/DDBJ databases">
        <title>The genomes of 5 underutilized Papilionoideae crops provide insights into root nodulation and disease resistanc.</title>
        <authorList>
            <person name="Yuan L."/>
        </authorList>
    </citation>
    <scope>NUCLEOTIDE SEQUENCE [LARGE SCALE GENOMIC DNA]</scope>
    <source>
        <strain evidence="2">ZHUSHIDOU_FW_LH</strain>
        <tissue evidence="2">Leaf</tissue>
    </source>
</reference>
<comment type="caution">
    <text evidence="2">The sequence shown here is derived from an EMBL/GenBank/DDBJ whole genome shotgun (WGS) entry which is preliminary data.</text>
</comment>
<evidence type="ECO:0000313" key="2">
    <source>
        <dbReference type="EMBL" id="KAK7256330.1"/>
    </source>
</evidence>
<accession>A0AAN9HXR3</accession>
<evidence type="ECO:0000313" key="3">
    <source>
        <dbReference type="Proteomes" id="UP001372338"/>
    </source>
</evidence>